<dbReference type="InterPro" id="IPR029063">
    <property type="entry name" value="SAM-dependent_MTases_sf"/>
</dbReference>
<name>A0AAW0SAW3_SCYPA</name>
<dbReference type="Proteomes" id="UP001487740">
    <property type="component" value="Unassembled WGS sequence"/>
</dbReference>
<evidence type="ECO:0000313" key="2">
    <source>
        <dbReference type="Proteomes" id="UP001487740"/>
    </source>
</evidence>
<comment type="caution">
    <text evidence="1">The sequence shown here is derived from an EMBL/GenBank/DDBJ whole genome shotgun (WGS) entry which is preliminary data.</text>
</comment>
<proteinExistence type="predicted"/>
<accession>A0AAW0SAW3</accession>
<dbReference type="EMBL" id="JARAKH010006375">
    <property type="protein sequence ID" value="KAK8372011.1"/>
    <property type="molecule type" value="Genomic_DNA"/>
</dbReference>
<keyword evidence="2" id="KW-1185">Reference proteome</keyword>
<reference evidence="1 2" key="1">
    <citation type="submission" date="2023-03" db="EMBL/GenBank/DDBJ databases">
        <title>High-quality genome of Scylla paramamosain provides insights in environmental adaptation.</title>
        <authorList>
            <person name="Zhang L."/>
        </authorList>
    </citation>
    <scope>NUCLEOTIDE SEQUENCE [LARGE SCALE GENOMIC DNA]</scope>
    <source>
        <strain evidence="1">LZ_2023a</strain>
        <tissue evidence="1">Muscle</tissue>
    </source>
</reference>
<gene>
    <name evidence="1" type="ORF">O3P69_011875</name>
</gene>
<sequence>MSEASVTSLAYQKNKECHLPGLKSDQVTKYYNSWSSSYDKLMVPGTYNGPQIAFDETLSHIPLHLRSTCRVLDVAAGTGQLGTMLAQAGFR</sequence>
<evidence type="ECO:0000313" key="1">
    <source>
        <dbReference type="EMBL" id="KAK8372011.1"/>
    </source>
</evidence>
<dbReference type="SUPFAM" id="SSF53335">
    <property type="entry name" value="S-adenosyl-L-methionine-dependent methyltransferases"/>
    <property type="match status" value="1"/>
</dbReference>
<dbReference type="Gene3D" id="3.40.50.150">
    <property type="entry name" value="Vaccinia Virus protein VP39"/>
    <property type="match status" value="1"/>
</dbReference>
<dbReference type="AlphaFoldDB" id="A0AAW0SAW3"/>
<organism evidence="1 2">
    <name type="scientific">Scylla paramamosain</name>
    <name type="common">Mud crab</name>
    <dbReference type="NCBI Taxonomy" id="85552"/>
    <lineage>
        <taxon>Eukaryota</taxon>
        <taxon>Metazoa</taxon>
        <taxon>Ecdysozoa</taxon>
        <taxon>Arthropoda</taxon>
        <taxon>Crustacea</taxon>
        <taxon>Multicrustacea</taxon>
        <taxon>Malacostraca</taxon>
        <taxon>Eumalacostraca</taxon>
        <taxon>Eucarida</taxon>
        <taxon>Decapoda</taxon>
        <taxon>Pleocyemata</taxon>
        <taxon>Brachyura</taxon>
        <taxon>Eubrachyura</taxon>
        <taxon>Portunoidea</taxon>
        <taxon>Portunidae</taxon>
        <taxon>Portuninae</taxon>
        <taxon>Scylla</taxon>
    </lineage>
</organism>
<protein>
    <submittedName>
        <fullName evidence="1">Uncharacterized protein</fullName>
    </submittedName>
</protein>